<organism evidence="2 3">
    <name type="scientific">Plesiocystis pacifica SIR-1</name>
    <dbReference type="NCBI Taxonomy" id="391625"/>
    <lineage>
        <taxon>Bacteria</taxon>
        <taxon>Pseudomonadati</taxon>
        <taxon>Myxococcota</taxon>
        <taxon>Polyangia</taxon>
        <taxon>Nannocystales</taxon>
        <taxon>Nannocystaceae</taxon>
        <taxon>Plesiocystis</taxon>
    </lineage>
</organism>
<dbReference type="Proteomes" id="UP000005801">
    <property type="component" value="Unassembled WGS sequence"/>
</dbReference>
<feature type="compositionally biased region" description="Acidic residues" evidence="1">
    <location>
        <begin position="51"/>
        <end position="94"/>
    </location>
</feature>
<evidence type="ECO:0000256" key="1">
    <source>
        <dbReference type="SAM" id="MobiDB-lite"/>
    </source>
</evidence>
<proteinExistence type="predicted"/>
<protein>
    <submittedName>
        <fullName evidence="2">Uncharacterized protein</fullName>
    </submittedName>
</protein>
<dbReference type="EMBL" id="ABCS01000007">
    <property type="protein sequence ID" value="EDM80842.1"/>
    <property type="molecule type" value="Genomic_DNA"/>
</dbReference>
<sequence>MSAVVAAGLLLGCGDDSDDGRADELGGSDEVGESSSSTDAGTDESGSSDSSSEDTTDADSSSEDTTDADSSSEDTTDTEDTSSETGDPDCQPDPEICEPGTVCDVITGDCVDPEDECVLAGGSTPCGAYQCGPGTVCDDQGSCIPVAPCGQVLCEGSQCWGTGCPCERPISCSTASEEDLNGPFSVEIFDLEFADDCTAWMVTLRSGTDFVRRLTPEGTVTEWPGVANLNMGEVKVLKALNPQSYAPPVADDVQAPGSGQPPQTHGGENLGQVAITYTCCPTCGCFVDPPQGVARLLEGEPEPLPIVLPAVATQGTNGPFGSTAADAGPMGLTWGEDLQLYVGNTMANGDFDTVDLLAQTQQTLDQFDNRVTAAAPLTAVHLLIALDTGELLRFNTDLHTSTPVIDLEVGVTTLSHDSYTGKVYASLADLSVVEVDPFTGEVEPFETMPAIGRVTVSPDGKLWWVPVGYLNALPLSSWDLPTTF</sequence>
<keyword evidence="3" id="KW-1185">Reference proteome</keyword>
<dbReference type="SUPFAM" id="SSF63829">
    <property type="entry name" value="Calcium-dependent phosphotriesterase"/>
    <property type="match status" value="1"/>
</dbReference>
<evidence type="ECO:0000313" key="2">
    <source>
        <dbReference type="EMBL" id="EDM80842.1"/>
    </source>
</evidence>
<evidence type="ECO:0000313" key="3">
    <source>
        <dbReference type="Proteomes" id="UP000005801"/>
    </source>
</evidence>
<comment type="caution">
    <text evidence="2">The sequence shown here is derived from an EMBL/GenBank/DDBJ whole genome shotgun (WGS) entry which is preliminary data.</text>
</comment>
<gene>
    <name evidence="2" type="ORF">PPSIR1_28068</name>
</gene>
<feature type="compositionally biased region" description="Low complexity" evidence="1">
    <location>
        <begin position="33"/>
        <end position="50"/>
    </location>
</feature>
<feature type="region of interest" description="Disordered" evidence="1">
    <location>
        <begin position="247"/>
        <end position="268"/>
    </location>
</feature>
<name>A6FZN6_9BACT</name>
<accession>A6FZN6</accession>
<dbReference type="AlphaFoldDB" id="A6FZN6"/>
<dbReference type="STRING" id="391625.PPSIR1_28068"/>
<feature type="region of interest" description="Disordered" evidence="1">
    <location>
        <begin position="1"/>
        <end position="94"/>
    </location>
</feature>
<reference evidence="2 3" key="1">
    <citation type="submission" date="2007-06" db="EMBL/GenBank/DDBJ databases">
        <authorList>
            <person name="Shimkets L."/>
            <person name="Ferriera S."/>
            <person name="Johnson J."/>
            <person name="Kravitz S."/>
            <person name="Beeson K."/>
            <person name="Sutton G."/>
            <person name="Rogers Y.-H."/>
            <person name="Friedman R."/>
            <person name="Frazier M."/>
            <person name="Venter J.C."/>
        </authorList>
    </citation>
    <scope>NUCLEOTIDE SEQUENCE [LARGE SCALE GENOMIC DNA]</scope>
    <source>
        <strain evidence="2 3">SIR-1</strain>
    </source>
</reference>